<evidence type="ECO:0000259" key="1">
    <source>
        <dbReference type="Pfam" id="PF03372"/>
    </source>
</evidence>
<dbReference type="GO" id="GO:0004519">
    <property type="term" value="F:endonuclease activity"/>
    <property type="evidence" value="ECO:0007669"/>
    <property type="project" value="UniProtKB-KW"/>
</dbReference>
<gene>
    <name evidence="2" type="ORF">ELQ90_03425</name>
</gene>
<evidence type="ECO:0000313" key="3">
    <source>
        <dbReference type="Proteomes" id="UP000288547"/>
    </source>
</evidence>
<dbReference type="PANTHER" id="PTHR12121:SF36">
    <property type="entry name" value="ENDONUCLEASE_EXONUCLEASE_PHOSPHATASE DOMAIN-CONTAINING PROTEIN"/>
    <property type="match status" value="1"/>
</dbReference>
<dbReference type="Pfam" id="PF03372">
    <property type="entry name" value="Exo_endo_phos"/>
    <property type="match status" value="1"/>
</dbReference>
<dbReference type="Gene3D" id="3.60.10.10">
    <property type="entry name" value="Endonuclease/exonuclease/phosphatase"/>
    <property type="match status" value="1"/>
</dbReference>
<sequence length="284" mass="31182">MTESVLIGPVAAPELHVMTFNVRRPVAQLSSRSPDRWETRRPAVGALLRAERPSLLGVQEAMPEQAAFLRRALGGGYHSVGRGRKSDGTGEGCPIIFDAERLDLEAWTQQSLSDSPDTPGSTSWGSLVPRILVGAVFRDRETSSRFLAVNTHFDHLSRRSRLRSAERIRSLVAAQGLPAIVTGDLNTGEHTAPIRALLAPEDDDTPTLEDAWSVAGERLTAEWGTFPNYRAPRHDRKRIDWIATSPRIEVVRAGINTRRPAGVWASDHLPVQAVLRIPATEDTA</sequence>
<protein>
    <submittedName>
        <fullName evidence="2">Endonuclease/exonuclease/phosphatase family protein</fullName>
    </submittedName>
</protein>
<dbReference type="CDD" id="cd09083">
    <property type="entry name" value="EEP-1"/>
    <property type="match status" value="1"/>
</dbReference>
<keyword evidence="2" id="KW-0540">Nuclease</keyword>
<dbReference type="GO" id="GO:0000175">
    <property type="term" value="F:3'-5'-RNA exonuclease activity"/>
    <property type="evidence" value="ECO:0007669"/>
    <property type="project" value="TreeGrafter"/>
</dbReference>
<dbReference type="InterPro" id="IPR050410">
    <property type="entry name" value="CCR4/nocturin_mRNA_transcr"/>
</dbReference>
<dbReference type="InterPro" id="IPR036691">
    <property type="entry name" value="Endo/exonu/phosph_ase_sf"/>
</dbReference>
<reference evidence="2 3" key="1">
    <citation type="submission" date="2018-12" db="EMBL/GenBank/DDBJ databases">
        <authorList>
            <person name="Li F."/>
        </authorList>
    </citation>
    <scope>NUCLEOTIDE SEQUENCE [LARGE SCALE GENOMIC DNA]</scope>
    <source>
        <strain evidence="2 3">11W25H-1</strain>
    </source>
</reference>
<accession>A0A444PYM1</accession>
<dbReference type="EMBL" id="RZNB01000001">
    <property type="protein sequence ID" value="RWZ52995.1"/>
    <property type="molecule type" value="Genomic_DNA"/>
</dbReference>
<dbReference type="RefSeq" id="WP_128493838.1">
    <property type="nucleotide sequence ID" value="NZ_RZNB01000001.1"/>
</dbReference>
<keyword evidence="2" id="KW-0378">Hydrolase</keyword>
<dbReference type="InterPro" id="IPR005135">
    <property type="entry name" value="Endo/exonuclease/phosphatase"/>
</dbReference>
<proteinExistence type="predicted"/>
<dbReference type="Proteomes" id="UP000288547">
    <property type="component" value="Unassembled WGS sequence"/>
</dbReference>
<dbReference type="PANTHER" id="PTHR12121">
    <property type="entry name" value="CARBON CATABOLITE REPRESSOR PROTEIN 4"/>
    <property type="match status" value="1"/>
</dbReference>
<name>A0A444PYM1_9MICO</name>
<keyword evidence="2" id="KW-0255">Endonuclease</keyword>
<dbReference type="SUPFAM" id="SSF56219">
    <property type="entry name" value="DNase I-like"/>
    <property type="match status" value="1"/>
</dbReference>
<keyword evidence="2" id="KW-0269">Exonuclease</keyword>
<evidence type="ECO:0000313" key="2">
    <source>
        <dbReference type="EMBL" id="RWZ52995.1"/>
    </source>
</evidence>
<comment type="caution">
    <text evidence="2">The sequence shown here is derived from an EMBL/GenBank/DDBJ whole genome shotgun (WGS) entry which is preliminary data.</text>
</comment>
<keyword evidence="3" id="KW-1185">Reference proteome</keyword>
<dbReference type="AlphaFoldDB" id="A0A444PYM1"/>
<organism evidence="2 3">
    <name type="scientific">Labedella phragmitis</name>
    <dbReference type="NCBI Taxonomy" id="2498849"/>
    <lineage>
        <taxon>Bacteria</taxon>
        <taxon>Bacillati</taxon>
        <taxon>Actinomycetota</taxon>
        <taxon>Actinomycetes</taxon>
        <taxon>Micrococcales</taxon>
        <taxon>Microbacteriaceae</taxon>
        <taxon>Labedella</taxon>
    </lineage>
</organism>
<dbReference type="OrthoDB" id="9793162at2"/>
<feature type="domain" description="Endonuclease/exonuclease/phosphatase" evidence="1">
    <location>
        <begin position="18"/>
        <end position="268"/>
    </location>
</feature>